<organism evidence="5 6">
    <name type="scientific">Luteococcus japonicus LSP_Lj1</name>
    <dbReference type="NCBI Taxonomy" id="1255658"/>
    <lineage>
        <taxon>Bacteria</taxon>
        <taxon>Bacillati</taxon>
        <taxon>Actinomycetota</taxon>
        <taxon>Actinomycetes</taxon>
        <taxon>Propionibacteriales</taxon>
        <taxon>Propionibacteriaceae</taxon>
        <taxon>Luteococcus</taxon>
    </lineage>
</organism>
<dbReference type="Pfam" id="PF00440">
    <property type="entry name" value="TetR_N"/>
    <property type="match status" value="1"/>
</dbReference>
<keyword evidence="1 2" id="KW-0238">DNA-binding</keyword>
<dbReference type="InterPro" id="IPR001647">
    <property type="entry name" value="HTH_TetR"/>
</dbReference>
<dbReference type="PANTHER" id="PTHR30055:SF231">
    <property type="entry name" value="TRANSCRIPTIONAL REGULATORY PROTEIN (PROBABLY DEOR-FAMILY)-RELATED"/>
    <property type="match status" value="1"/>
</dbReference>
<evidence type="ECO:0000256" key="2">
    <source>
        <dbReference type="PROSITE-ProRule" id="PRU00335"/>
    </source>
</evidence>
<dbReference type="Gene3D" id="1.10.357.10">
    <property type="entry name" value="Tetracycline Repressor, domain 2"/>
    <property type="match status" value="1"/>
</dbReference>
<dbReference type="PROSITE" id="PS50977">
    <property type="entry name" value="HTH_TETR_2"/>
    <property type="match status" value="1"/>
</dbReference>
<gene>
    <name evidence="5" type="ORF">FM114_01605</name>
</gene>
<keyword evidence="6" id="KW-1185">Reference proteome</keyword>
<feature type="DNA-binding region" description="H-T-H motif" evidence="2">
    <location>
        <begin position="30"/>
        <end position="49"/>
    </location>
</feature>
<protein>
    <submittedName>
        <fullName evidence="5">Transcriptional regulator, TetR family</fullName>
    </submittedName>
</protein>
<evidence type="ECO:0000313" key="5">
    <source>
        <dbReference type="EMBL" id="SJN18782.1"/>
    </source>
</evidence>
<dbReference type="InterPro" id="IPR009057">
    <property type="entry name" value="Homeodomain-like_sf"/>
</dbReference>
<dbReference type="GO" id="GO:0000976">
    <property type="term" value="F:transcription cis-regulatory region binding"/>
    <property type="evidence" value="ECO:0007669"/>
    <property type="project" value="TreeGrafter"/>
</dbReference>
<dbReference type="AlphaFoldDB" id="A0A1R4IG30"/>
<name>A0A1R4IG30_9ACTN</name>
<dbReference type="InterPro" id="IPR050109">
    <property type="entry name" value="HTH-type_TetR-like_transc_reg"/>
</dbReference>
<accession>A0A1R4IG30</accession>
<dbReference type="STRING" id="1255658.FM114_01605"/>
<dbReference type="EMBL" id="FUKQ01000007">
    <property type="protein sequence ID" value="SJN18782.1"/>
    <property type="molecule type" value="Genomic_DNA"/>
</dbReference>
<dbReference type="GO" id="GO:0003700">
    <property type="term" value="F:DNA-binding transcription factor activity"/>
    <property type="evidence" value="ECO:0007669"/>
    <property type="project" value="TreeGrafter"/>
</dbReference>
<dbReference type="PANTHER" id="PTHR30055">
    <property type="entry name" value="HTH-TYPE TRANSCRIPTIONAL REGULATOR RUTR"/>
    <property type="match status" value="1"/>
</dbReference>
<dbReference type="Proteomes" id="UP000188342">
    <property type="component" value="Unassembled WGS sequence"/>
</dbReference>
<proteinExistence type="predicted"/>
<evidence type="ECO:0000256" key="1">
    <source>
        <dbReference type="ARBA" id="ARBA00023125"/>
    </source>
</evidence>
<reference evidence="5 6" key="1">
    <citation type="submission" date="2017-02" db="EMBL/GenBank/DDBJ databases">
        <authorList>
            <person name="Peterson S.W."/>
        </authorList>
    </citation>
    <scope>NUCLEOTIDE SEQUENCE [LARGE SCALE GENOMIC DNA]</scope>
    <source>
        <strain evidence="5 6">LSP_Lj1</strain>
    </source>
</reference>
<evidence type="ECO:0000259" key="4">
    <source>
        <dbReference type="PROSITE" id="PS50977"/>
    </source>
</evidence>
<feature type="region of interest" description="Disordered" evidence="3">
    <location>
        <begin position="180"/>
        <end position="203"/>
    </location>
</feature>
<sequence length="203" mass="21129">MPTPKGQQRRKELIEAAGHLLATSGPSGVTMRAVAKEVGCSLSATVYYFADRDELLAEAGRYNIALWAGRAERVAEKAEAGGSITTGEELVELLLEAVLSRETLLYGHYVTLLAAGSSAPVARAYFTGRGRLNSAVGRVLRVAGARMSAELVITIVDGAAVTALSEGRDVHDTARGMLSEALAPESGDLSPAGCAGNGRSGER</sequence>
<evidence type="ECO:0000313" key="6">
    <source>
        <dbReference type="Proteomes" id="UP000188342"/>
    </source>
</evidence>
<dbReference type="RefSeq" id="WP_218668415.1">
    <property type="nucleotide sequence ID" value="NZ_FUKQ01000007.1"/>
</dbReference>
<evidence type="ECO:0000256" key="3">
    <source>
        <dbReference type="SAM" id="MobiDB-lite"/>
    </source>
</evidence>
<dbReference type="SUPFAM" id="SSF46689">
    <property type="entry name" value="Homeodomain-like"/>
    <property type="match status" value="1"/>
</dbReference>
<feature type="domain" description="HTH tetR-type" evidence="4">
    <location>
        <begin position="7"/>
        <end position="67"/>
    </location>
</feature>